<organism evidence="2 3">
    <name type="scientific">Stereocaulon virgatum</name>
    <dbReference type="NCBI Taxonomy" id="373712"/>
    <lineage>
        <taxon>Eukaryota</taxon>
        <taxon>Fungi</taxon>
        <taxon>Dikarya</taxon>
        <taxon>Ascomycota</taxon>
        <taxon>Pezizomycotina</taxon>
        <taxon>Lecanoromycetes</taxon>
        <taxon>OSLEUM clade</taxon>
        <taxon>Lecanoromycetidae</taxon>
        <taxon>Lecanorales</taxon>
        <taxon>Lecanorineae</taxon>
        <taxon>Stereocaulaceae</taxon>
        <taxon>Stereocaulon</taxon>
    </lineage>
</organism>
<evidence type="ECO:0000256" key="1">
    <source>
        <dbReference type="SAM" id="SignalP"/>
    </source>
</evidence>
<reference evidence="2 3" key="1">
    <citation type="submission" date="2024-09" db="EMBL/GenBank/DDBJ databases">
        <title>Rethinking Asexuality: The Enigmatic Case of Functional Sexual Genes in Lepraria (Stereocaulaceae).</title>
        <authorList>
            <person name="Doellman M."/>
            <person name="Sun Y."/>
            <person name="Barcenas-Pena A."/>
            <person name="Lumbsch H.T."/>
            <person name="Grewe F."/>
        </authorList>
    </citation>
    <scope>NUCLEOTIDE SEQUENCE [LARGE SCALE GENOMIC DNA]</scope>
    <source>
        <strain evidence="2 3">Mercado 3170</strain>
    </source>
</reference>
<gene>
    <name evidence="2" type="ORF">N7G274_004819</name>
</gene>
<protein>
    <recommendedName>
        <fullName evidence="4">Secreted protein</fullName>
    </recommendedName>
</protein>
<evidence type="ECO:0000313" key="3">
    <source>
        <dbReference type="Proteomes" id="UP001590950"/>
    </source>
</evidence>
<dbReference type="EMBL" id="JBEFKJ010000014">
    <property type="protein sequence ID" value="KAL2042330.1"/>
    <property type="molecule type" value="Genomic_DNA"/>
</dbReference>
<keyword evidence="3" id="KW-1185">Reference proteome</keyword>
<sequence length="106" mass="11573">MSLVLALLIDCMRWSSLSYMHISILSVSGRRKTQPDGKLSTFRCTQDIGVRPPERSLAEFSHPGVSCVNSQPIKICSTGYGAAAASCDDFTRAPGGIHGHRNLKFY</sequence>
<accession>A0ABR4AB57</accession>
<evidence type="ECO:0000313" key="2">
    <source>
        <dbReference type="EMBL" id="KAL2042330.1"/>
    </source>
</evidence>
<feature type="signal peptide" evidence="1">
    <location>
        <begin position="1"/>
        <end position="18"/>
    </location>
</feature>
<dbReference type="Proteomes" id="UP001590950">
    <property type="component" value="Unassembled WGS sequence"/>
</dbReference>
<evidence type="ECO:0008006" key="4">
    <source>
        <dbReference type="Google" id="ProtNLM"/>
    </source>
</evidence>
<comment type="caution">
    <text evidence="2">The sequence shown here is derived from an EMBL/GenBank/DDBJ whole genome shotgun (WGS) entry which is preliminary data.</text>
</comment>
<feature type="chain" id="PRO_5047209770" description="Secreted protein" evidence="1">
    <location>
        <begin position="19"/>
        <end position="106"/>
    </location>
</feature>
<proteinExistence type="predicted"/>
<keyword evidence="1" id="KW-0732">Signal</keyword>
<name>A0ABR4AB57_9LECA</name>